<name>A0A387H5G6_9ACTN</name>
<gene>
    <name evidence="1" type="ORF">DWB77_00742</name>
</gene>
<organism evidence="1 2">
    <name type="scientific">Streptomyces hundungensis</name>
    <dbReference type="NCBI Taxonomy" id="1077946"/>
    <lineage>
        <taxon>Bacteria</taxon>
        <taxon>Bacillati</taxon>
        <taxon>Actinomycetota</taxon>
        <taxon>Actinomycetes</taxon>
        <taxon>Kitasatosporales</taxon>
        <taxon>Streptomycetaceae</taxon>
        <taxon>Streptomyces</taxon>
    </lineage>
</organism>
<dbReference type="RefSeq" id="WP_162952403.1">
    <property type="nucleotide sequence ID" value="NZ_CP032698.1"/>
</dbReference>
<protein>
    <submittedName>
        <fullName evidence="1">Uncharacterized protein</fullName>
    </submittedName>
</protein>
<proteinExistence type="predicted"/>
<dbReference type="EMBL" id="CP032698">
    <property type="protein sequence ID" value="AYG78634.1"/>
    <property type="molecule type" value="Genomic_DNA"/>
</dbReference>
<sequence length="50" mass="5263">MLSVPTLTVKDLAPGQTAVNTVTETAATPDTDMRTLVGECIVSRVEKTNS</sequence>
<keyword evidence="2" id="KW-1185">Reference proteome</keyword>
<evidence type="ECO:0000313" key="2">
    <source>
        <dbReference type="Proteomes" id="UP000271554"/>
    </source>
</evidence>
<evidence type="ECO:0000313" key="1">
    <source>
        <dbReference type="EMBL" id="AYG78634.1"/>
    </source>
</evidence>
<dbReference type="Proteomes" id="UP000271554">
    <property type="component" value="Chromosome"/>
</dbReference>
<reference evidence="1 2" key="1">
    <citation type="submission" date="2018-10" db="EMBL/GenBank/DDBJ databases">
        <title>Relationship between Morphology and Antimicrobial Activity in Streptomyces.</title>
        <authorList>
            <person name="Kang H.J."/>
            <person name="Kim S.B."/>
        </authorList>
    </citation>
    <scope>NUCLEOTIDE SEQUENCE [LARGE SCALE GENOMIC DNA]</scope>
    <source>
        <strain evidence="1 2">BH38</strain>
    </source>
</reference>
<dbReference type="KEGG" id="shun:DWB77_00742"/>
<accession>A0A387H5G6</accession>
<dbReference type="AlphaFoldDB" id="A0A387H5G6"/>